<name>A0A0F9KJR0_9ZZZZ</name>
<comment type="caution">
    <text evidence="1">The sequence shown here is derived from an EMBL/GenBank/DDBJ whole genome shotgun (WGS) entry which is preliminary data.</text>
</comment>
<sequence length="56" mass="6369">MEEVTSQDVIVRVATAVRVPRLILTKEGQRRRVQIPLSERGVELVEGVLKEWNGDL</sequence>
<organism evidence="1">
    <name type="scientific">marine sediment metagenome</name>
    <dbReference type="NCBI Taxonomy" id="412755"/>
    <lineage>
        <taxon>unclassified sequences</taxon>
        <taxon>metagenomes</taxon>
        <taxon>ecological metagenomes</taxon>
    </lineage>
</organism>
<reference evidence="1" key="1">
    <citation type="journal article" date="2015" name="Nature">
        <title>Complex archaea that bridge the gap between prokaryotes and eukaryotes.</title>
        <authorList>
            <person name="Spang A."/>
            <person name="Saw J.H."/>
            <person name="Jorgensen S.L."/>
            <person name="Zaremba-Niedzwiedzka K."/>
            <person name="Martijn J."/>
            <person name="Lind A.E."/>
            <person name="van Eijk R."/>
            <person name="Schleper C."/>
            <person name="Guy L."/>
            <person name="Ettema T.J."/>
        </authorList>
    </citation>
    <scope>NUCLEOTIDE SEQUENCE</scope>
</reference>
<evidence type="ECO:0000313" key="1">
    <source>
        <dbReference type="EMBL" id="KKM22428.1"/>
    </source>
</evidence>
<gene>
    <name evidence="1" type="ORF">LCGC14_1625500</name>
</gene>
<protein>
    <submittedName>
        <fullName evidence="1">Uncharacterized protein</fullName>
    </submittedName>
</protein>
<dbReference type="AlphaFoldDB" id="A0A0F9KJR0"/>
<accession>A0A0F9KJR0</accession>
<proteinExistence type="predicted"/>
<dbReference type="EMBL" id="LAZR01013334">
    <property type="protein sequence ID" value="KKM22428.1"/>
    <property type="molecule type" value="Genomic_DNA"/>
</dbReference>